<dbReference type="InterPro" id="IPR001155">
    <property type="entry name" value="OxRdtase_FMN_N"/>
</dbReference>
<dbReference type="Pfam" id="PF00724">
    <property type="entry name" value="Oxidored_FMN"/>
    <property type="match status" value="1"/>
</dbReference>
<feature type="compositionally biased region" description="Basic and acidic residues" evidence="13">
    <location>
        <begin position="1133"/>
        <end position="1144"/>
    </location>
</feature>
<dbReference type="InterPro" id="IPR013785">
    <property type="entry name" value="Aldolase_TIM"/>
</dbReference>
<gene>
    <name evidence="15" type="ORF">FUG_LOCUS211493</name>
</gene>
<evidence type="ECO:0000256" key="10">
    <source>
        <dbReference type="PIRSR" id="PIRSR602401-1"/>
    </source>
</evidence>
<dbReference type="Pfam" id="PF00642">
    <property type="entry name" value="zf-CCCH"/>
    <property type="match status" value="1"/>
</dbReference>
<dbReference type="PANTHER" id="PTHR24305">
    <property type="entry name" value="CYTOCHROME P450"/>
    <property type="match status" value="1"/>
</dbReference>
<sequence length="1853" mass="209319">MAIPTSTLLAPAIIIFLILHVLLRALFSPFRTVPGPFLARFTDAWYFWNIRKGSFQQVNIDLHKKYGPIVRYGPNRYSINDPEAAKTIYGLGNHFPKSSWYSAWASPGQWAIFSDQSIERSTQNRKMYSATYAMSAQVHYEHFVDECTELFTQRLSELSTSDSNLFVDMRHWFQCYAFDVIGLITYAKRIGFLDRGEDVRGVIEALEDHMGYATLCGIFPSLHQFLFPLRNYLAGSKGAGRAYVVSFTNERIRESQTSPKPVAAENEVTTQDFLTKFLAKNLADPQNFTQHHVLMGCTSNMVAGSDTTAISLSALFYHLIKNPACMEKLRNEIDQLTSRGELSKAPTFKESQQMTYLQAVIKETLRIHPATGLPLERVVPEGGATVAGRFFPENTIVGVNSWVAHRNKNVFGEDAEFGLGSRTCIGRHVSQLEMSKLVPRLIRDFNFELDPSLPGGNWSTWNYWFVKPVDFKVRISLPDNHVPLDVMVDYYSQRASVPGTLLITEATFISEKSRGRDEHAPGIYTREQVDAWKRVTDEVHKKGSFIYMQLWHVGRAAKQDVLDKAGLEMVSSSDVPIGAEYPKPRPLTEDEIWESIKSFATASRNAIEAGFDGVEIHAANGYLIDQFTQDVCNKRTDKWGGSVENRSRFCVEVAKAVSKEIGPDRTGIRLSPFSTFQGMRMEDPEPQFTHLISELKPLGLAYLHLIEPRIAGNVDKVVDDDKESLDFALDAWAKSGPVVLAGGYTAEKANEALETRFKDEAVAFAFGRHFISNPDLAFRLANDVPLTHYNRDTFYKVKSPDGYTDYPYSEAWIEQQRLAEFRRDNALNDLLDQYTVLIEDYRRLKSDYEEEREGRERYKQLARGQERNPFALVVVDGDGYIFDERFVKDGEEGGSRAAKQLNDTIKDSLRRKGLETCEVMVRVYANLTGLSKALCKNGLAGAEKRSLSSFTAGFNRSYGLADFIDAGELKENADFKLKAILRLYADNAQCKHIYFAACHDVGYVSDLTPFRGNRERFTLIQTPSLLFHKEFERLGMNVEELPGVFRHTPLQQPYSTAPTKATLNSTLTGSKASSTYSTPVSTKENSNEGKTVCSFYMQGNCRYGSTCKFAHESKASSQNSTPSLSSNSNNNNKNERNFSGDWRRTSTLSNGAKINIDSLPRKEDIPDDMVPINAVGDRLDVYLPLPNPDAIKRLKMLSQDRRFCNSAQLYGKCDNDNCEYEHSPIAEDLKPALEHLARSVPCSRRGACRRTTCVHGHVCQKADCRHRIGGKGYCRFPSKVCTADYNLDILVLGDDQAITSPSMASEDAHNAENGAKMNFYRNNTSTPPVSYLQSTITHVHYVSPHSALSTLWHVKWRLITTLILLQIVHNLFFHPLRKIPGPFFARASSLWRIIKYFRGTWHDDIMDLHRRYGQVVRISPGEVSFTDEHAIKNIYGHGKHVAKSSFYNGFLVPKMTISFFATRDNKVHRFLRSRVASTYSMTSILSMESLIQDVLDLNLKKLGERADEGKKFEVDKTVNYYTSDVVSQLALGGMVGCVEQQKDIGGIIQSVHDGFYFMGNLGVLPWQMFWINNPVSKWLTKNFGGDRLNGFDIFLDWLDNRVEERMINGLLPNQRRDILQNFIEAKDPHGQPASKEEVMIEGVNVLAGGSDTTAFGILSCLRHLLTSPDAKAKLMEEIDHAYEELGLTKEGREISFKQAEKLPYLSAVITESNRVQPSIQYQLPRTVPSEGAQVGDYFLPPGTTCGTSSRAVNCSREIFGPDAEEFRPERWIAQGPDDEARIRKEKSLLMTFGMGSRSCIGKNLAIVELHLYIAQFFRHFDAEVAKSAKPWGIKSQWLTFHHDFVITITRREH</sequence>
<keyword evidence="4 10" id="KW-0479">Metal-binding</keyword>
<dbReference type="InterPro" id="IPR001128">
    <property type="entry name" value="Cyt_P450"/>
</dbReference>
<dbReference type="GO" id="GO:0004497">
    <property type="term" value="F:monooxygenase activity"/>
    <property type="evidence" value="ECO:0007669"/>
    <property type="project" value="InterPro"/>
</dbReference>
<evidence type="ECO:0000256" key="1">
    <source>
        <dbReference type="ARBA" id="ARBA00001971"/>
    </source>
</evidence>
<dbReference type="InterPro" id="IPR036855">
    <property type="entry name" value="Znf_CCCH_sf"/>
</dbReference>
<feature type="coiled-coil region" evidence="12">
    <location>
        <begin position="827"/>
        <end position="861"/>
    </location>
</feature>
<dbReference type="Pfam" id="PF00067">
    <property type="entry name" value="p450"/>
    <property type="match status" value="2"/>
</dbReference>
<keyword evidence="5 11" id="KW-0863">Zinc-finger</keyword>
<evidence type="ECO:0000256" key="6">
    <source>
        <dbReference type="ARBA" id="ARBA00022833"/>
    </source>
</evidence>
<dbReference type="Pfam" id="PF25543">
    <property type="entry name" value="zf-CCCH_tandem"/>
    <property type="match status" value="1"/>
</dbReference>
<comment type="cofactor">
    <cofactor evidence="1 10">
        <name>heme</name>
        <dbReference type="ChEBI" id="CHEBI:30413"/>
    </cofactor>
</comment>
<protein>
    <recommendedName>
        <fullName evidence="8">mRNA-dihydrouridine synthase DUS3</fullName>
    </recommendedName>
    <alternativeName>
        <fullName evidence="9">mRNA-dihydrouridine synthase dus3</fullName>
    </alternativeName>
</protein>
<dbReference type="Gene3D" id="1.10.630.10">
    <property type="entry name" value="Cytochrome P450"/>
    <property type="match status" value="2"/>
</dbReference>
<dbReference type="InterPro" id="IPR017972">
    <property type="entry name" value="Cyt_P450_CS"/>
</dbReference>
<dbReference type="PRINTS" id="PR00385">
    <property type="entry name" value="P450"/>
</dbReference>
<evidence type="ECO:0000313" key="15">
    <source>
        <dbReference type="EMBL" id="VIO56348.1"/>
    </source>
</evidence>
<dbReference type="Pfam" id="PF25542">
    <property type="entry name" value="zf-CCCH_12"/>
    <property type="match status" value="1"/>
</dbReference>
<keyword evidence="6 11" id="KW-0862">Zinc</keyword>
<organism evidence="15">
    <name type="scientific">Gibberella zeae</name>
    <name type="common">Wheat head blight fungus</name>
    <name type="synonym">Fusarium graminearum</name>
    <dbReference type="NCBI Taxonomy" id="5518"/>
    <lineage>
        <taxon>Eukaryota</taxon>
        <taxon>Fungi</taxon>
        <taxon>Dikarya</taxon>
        <taxon>Ascomycota</taxon>
        <taxon>Pezizomycotina</taxon>
        <taxon>Sordariomycetes</taxon>
        <taxon>Hypocreomycetidae</taxon>
        <taxon>Hypocreales</taxon>
        <taxon>Nectriaceae</taxon>
        <taxon>Fusarium</taxon>
    </lineage>
</organism>
<feature type="region of interest" description="Disordered" evidence="13">
    <location>
        <begin position="1049"/>
        <end position="1087"/>
    </location>
</feature>
<dbReference type="GO" id="GO:0010181">
    <property type="term" value="F:FMN binding"/>
    <property type="evidence" value="ECO:0007669"/>
    <property type="project" value="InterPro"/>
</dbReference>
<dbReference type="CDD" id="cd11060">
    <property type="entry name" value="CYP57A1-like"/>
    <property type="match status" value="2"/>
</dbReference>
<dbReference type="CDD" id="cd02933">
    <property type="entry name" value="OYE_like_FMN"/>
    <property type="match status" value="1"/>
</dbReference>
<dbReference type="InterPro" id="IPR057654">
    <property type="entry name" value="Znf-CCCH_tandem"/>
</dbReference>
<dbReference type="GO" id="GO:0020037">
    <property type="term" value="F:heme binding"/>
    <property type="evidence" value="ECO:0007669"/>
    <property type="project" value="InterPro"/>
</dbReference>
<accession>A0A4E9ECL9</accession>
<dbReference type="SUPFAM" id="SSF48264">
    <property type="entry name" value="Cytochrome P450"/>
    <property type="match status" value="2"/>
</dbReference>
<evidence type="ECO:0000256" key="4">
    <source>
        <dbReference type="ARBA" id="ARBA00022723"/>
    </source>
</evidence>
<dbReference type="PANTHER" id="PTHR24305:SF190">
    <property type="entry name" value="P450, PUTATIVE (EUROFUNG)-RELATED"/>
    <property type="match status" value="1"/>
</dbReference>
<feature type="compositionally biased region" description="Polar residues" evidence="13">
    <location>
        <begin position="1049"/>
        <end position="1084"/>
    </location>
</feature>
<evidence type="ECO:0000256" key="13">
    <source>
        <dbReference type="SAM" id="MobiDB-lite"/>
    </source>
</evidence>
<evidence type="ECO:0000256" key="5">
    <source>
        <dbReference type="ARBA" id="ARBA00022771"/>
    </source>
</evidence>
<dbReference type="InterPro" id="IPR002401">
    <property type="entry name" value="Cyt_P450_E_grp-I"/>
</dbReference>
<dbReference type="EMBL" id="CAAKMV010000124">
    <property type="protein sequence ID" value="VIO56348.1"/>
    <property type="molecule type" value="Genomic_DNA"/>
</dbReference>
<dbReference type="SUPFAM" id="SSF51395">
    <property type="entry name" value="FMN-linked oxidoreductases"/>
    <property type="match status" value="1"/>
</dbReference>
<keyword evidence="2 10" id="KW-0349">Heme</keyword>
<dbReference type="Gene3D" id="4.10.1000.10">
    <property type="entry name" value="Zinc finger, CCCH-type"/>
    <property type="match status" value="1"/>
</dbReference>
<evidence type="ECO:0000256" key="2">
    <source>
        <dbReference type="ARBA" id="ARBA00022617"/>
    </source>
</evidence>
<proteinExistence type="predicted"/>
<dbReference type="Pfam" id="PF25540">
    <property type="entry name" value="DUF7923"/>
    <property type="match status" value="1"/>
</dbReference>
<dbReference type="SUPFAM" id="SSF90229">
    <property type="entry name" value="CCCH zinc finger"/>
    <property type="match status" value="1"/>
</dbReference>
<dbReference type="Gene3D" id="3.20.20.70">
    <property type="entry name" value="Aldolase class I"/>
    <property type="match status" value="1"/>
</dbReference>
<keyword evidence="3" id="KW-0285">Flavoprotein</keyword>
<keyword evidence="12" id="KW-0175">Coiled coil</keyword>
<keyword evidence="7 10" id="KW-0408">Iron</keyword>
<evidence type="ECO:0000256" key="9">
    <source>
        <dbReference type="ARBA" id="ARBA00033781"/>
    </source>
</evidence>
<dbReference type="FunFam" id="3.20.20.70:FF:000138">
    <property type="entry name" value="NADPH dehydrogenase 1"/>
    <property type="match status" value="1"/>
</dbReference>
<feature type="zinc finger region" description="C3H1-type" evidence="11">
    <location>
        <begin position="1087"/>
        <end position="1114"/>
    </location>
</feature>
<name>A0A4E9ECL9_GIBZA</name>
<dbReference type="GO" id="GO:0008270">
    <property type="term" value="F:zinc ion binding"/>
    <property type="evidence" value="ECO:0007669"/>
    <property type="project" value="UniProtKB-KW"/>
</dbReference>
<dbReference type="InterPro" id="IPR036396">
    <property type="entry name" value="Cyt_P450_sf"/>
</dbReference>
<dbReference type="InterPro" id="IPR000571">
    <property type="entry name" value="Znf_CCCH"/>
</dbReference>
<evidence type="ECO:0000256" key="7">
    <source>
        <dbReference type="ARBA" id="ARBA00023004"/>
    </source>
</evidence>
<evidence type="ECO:0000256" key="3">
    <source>
        <dbReference type="ARBA" id="ARBA00022630"/>
    </source>
</evidence>
<evidence type="ECO:0000256" key="11">
    <source>
        <dbReference type="PROSITE-ProRule" id="PRU00723"/>
    </source>
</evidence>
<evidence type="ECO:0000256" key="8">
    <source>
        <dbReference type="ARBA" id="ARBA00033779"/>
    </source>
</evidence>
<evidence type="ECO:0000259" key="14">
    <source>
        <dbReference type="PROSITE" id="PS50103"/>
    </source>
</evidence>
<feature type="compositionally biased region" description="Low complexity" evidence="13">
    <location>
        <begin position="1116"/>
        <end position="1132"/>
    </location>
</feature>
<feature type="domain" description="C3H1-type" evidence="14">
    <location>
        <begin position="1087"/>
        <end position="1114"/>
    </location>
</feature>
<reference evidence="15" key="1">
    <citation type="submission" date="2019-04" db="EMBL/GenBank/DDBJ databases">
        <authorList>
            <person name="Melise S."/>
            <person name="Noan J."/>
            <person name="Okalmin O."/>
        </authorList>
    </citation>
    <scope>NUCLEOTIDE SEQUENCE</scope>
    <source>
        <strain evidence="15">FN9</strain>
    </source>
</reference>
<dbReference type="SMART" id="SM00356">
    <property type="entry name" value="ZnF_C3H1"/>
    <property type="match status" value="3"/>
</dbReference>
<dbReference type="PROSITE" id="PS50103">
    <property type="entry name" value="ZF_C3H1"/>
    <property type="match status" value="1"/>
</dbReference>
<dbReference type="InterPro" id="IPR057683">
    <property type="entry name" value="DUF7923"/>
</dbReference>
<dbReference type="GO" id="GO:0005506">
    <property type="term" value="F:iron ion binding"/>
    <property type="evidence" value="ECO:0007669"/>
    <property type="project" value="InterPro"/>
</dbReference>
<feature type="region of interest" description="Disordered" evidence="13">
    <location>
        <begin position="1116"/>
        <end position="1144"/>
    </location>
</feature>
<dbReference type="PRINTS" id="PR00463">
    <property type="entry name" value="EP450I"/>
</dbReference>
<dbReference type="GO" id="GO:0016705">
    <property type="term" value="F:oxidoreductase activity, acting on paired donors, with incorporation or reduction of molecular oxygen"/>
    <property type="evidence" value="ECO:0007669"/>
    <property type="project" value="InterPro"/>
</dbReference>
<dbReference type="PROSITE" id="PS00086">
    <property type="entry name" value="CYTOCHROME_P450"/>
    <property type="match status" value="2"/>
</dbReference>
<feature type="binding site" description="axial binding residue" evidence="10">
    <location>
        <position position="1799"/>
    </location>
    <ligand>
        <name>heme</name>
        <dbReference type="ChEBI" id="CHEBI:30413"/>
    </ligand>
    <ligandPart>
        <name>Fe</name>
        <dbReference type="ChEBI" id="CHEBI:18248"/>
    </ligandPart>
</feature>
<evidence type="ECO:0000256" key="12">
    <source>
        <dbReference type="SAM" id="Coils"/>
    </source>
</evidence>
<dbReference type="InterPro" id="IPR050121">
    <property type="entry name" value="Cytochrome_P450_monoxygenase"/>
</dbReference>